<proteinExistence type="predicted"/>
<dbReference type="Pfam" id="PF12760">
    <property type="entry name" value="Zn_ribbon_IS1595"/>
    <property type="match status" value="1"/>
</dbReference>
<dbReference type="Proteomes" id="UP000808349">
    <property type="component" value="Unassembled WGS sequence"/>
</dbReference>
<dbReference type="InterPro" id="IPR024442">
    <property type="entry name" value="Transposase_Zn_ribbon"/>
</dbReference>
<evidence type="ECO:0000313" key="2">
    <source>
        <dbReference type="EMBL" id="MBK9718826.1"/>
    </source>
</evidence>
<reference evidence="2 3" key="1">
    <citation type="submission" date="2020-10" db="EMBL/GenBank/DDBJ databases">
        <title>Connecting structure to function with the recovery of over 1000 high-quality activated sludge metagenome-assembled genomes encoding full-length rRNA genes using long-read sequencing.</title>
        <authorList>
            <person name="Singleton C.M."/>
            <person name="Petriglieri F."/>
            <person name="Kristensen J.M."/>
            <person name="Kirkegaard R.H."/>
            <person name="Michaelsen T.Y."/>
            <person name="Andersen M.H."/>
            <person name="Karst S.M."/>
            <person name="Dueholm M.S."/>
            <person name="Nielsen P.H."/>
            <person name="Albertsen M."/>
        </authorList>
    </citation>
    <scope>NUCLEOTIDE SEQUENCE [LARGE SCALE GENOMIC DNA]</scope>
    <source>
        <strain evidence="2">Ribe_18-Q3-R11-54_BAT3C.373</strain>
    </source>
</reference>
<name>A0A9D7XFM1_9BACT</name>
<evidence type="ECO:0000259" key="1">
    <source>
        <dbReference type="Pfam" id="PF12760"/>
    </source>
</evidence>
<dbReference type="EMBL" id="JADKFW010000013">
    <property type="protein sequence ID" value="MBK9718826.1"/>
    <property type="molecule type" value="Genomic_DNA"/>
</dbReference>
<comment type="caution">
    <text evidence="2">The sequence shown here is derived from an EMBL/GenBank/DDBJ whole genome shotgun (WGS) entry which is preliminary data.</text>
</comment>
<gene>
    <name evidence="2" type="ORF">IPO85_15175</name>
</gene>
<feature type="domain" description="Transposase zinc-ribbon" evidence="1">
    <location>
        <begin position="1"/>
        <end position="31"/>
    </location>
</feature>
<dbReference type="AlphaFoldDB" id="A0A9D7XFM1"/>
<evidence type="ECO:0000313" key="3">
    <source>
        <dbReference type="Proteomes" id="UP000808349"/>
    </source>
</evidence>
<protein>
    <submittedName>
        <fullName evidence="2">Transposase</fullName>
    </submittedName>
</protein>
<sequence>MLKQQRWGGTPCCPFCASVKVNSLKDEKRFQ</sequence>
<organism evidence="2 3">
    <name type="scientific">Candidatus Defluviibacterium haderslevense</name>
    <dbReference type="NCBI Taxonomy" id="2981993"/>
    <lineage>
        <taxon>Bacteria</taxon>
        <taxon>Pseudomonadati</taxon>
        <taxon>Bacteroidota</taxon>
        <taxon>Saprospiria</taxon>
        <taxon>Saprospirales</taxon>
        <taxon>Saprospiraceae</taxon>
        <taxon>Candidatus Defluviibacterium</taxon>
    </lineage>
</organism>
<accession>A0A9D7XFM1</accession>